<dbReference type="InterPro" id="IPR027417">
    <property type="entry name" value="P-loop_NTPase"/>
</dbReference>
<feature type="compositionally biased region" description="Polar residues" evidence="18">
    <location>
        <begin position="1064"/>
        <end position="1074"/>
    </location>
</feature>
<feature type="region of interest" description="Disordered" evidence="18">
    <location>
        <begin position="98"/>
        <end position="132"/>
    </location>
</feature>
<feature type="region of interest" description="Disordered" evidence="18">
    <location>
        <begin position="211"/>
        <end position="257"/>
    </location>
</feature>
<dbReference type="InterPro" id="IPR057568">
    <property type="entry name" value="CortBP2_NAV1-like_AAA_lid"/>
</dbReference>
<feature type="region of interest" description="Disordered" evidence="18">
    <location>
        <begin position="1924"/>
        <end position="1956"/>
    </location>
</feature>
<feature type="compositionally biased region" description="Basic and acidic residues" evidence="18">
    <location>
        <begin position="230"/>
        <end position="243"/>
    </location>
</feature>
<feature type="compositionally biased region" description="Polar residues" evidence="18">
    <location>
        <begin position="600"/>
        <end position="609"/>
    </location>
</feature>
<evidence type="ECO:0000256" key="14">
    <source>
        <dbReference type="ARBA" id="ARBA00064590"/>
    </source>
</evidence>
<keyword evidence="4" id="KW-0488">Methylation</keyword>
<comment type="subcellular location">
    <subcellularLocation>
        <location evidence="1">Cytoplasm</location>
        <location evidence="1">Cytoskeleton</location>
    </subcellularLocation>
</comment>
<feature type="region of interest" description="Disordered" evidence="18">
    <location>
        <begin position="1280"/>
        <end position="1317"/>
    </location>
</feature>
<feature type="compositionally biased region" description="Basic and acidic residues" evidence="18">
    <location>
        <begin position="995"/>
        <end position="1008"/>
    </location>
</feature>
<feature type="compositionally biased region" description="Low complexity" evidence="18">
    <location>
        <begin position="490"/>
        <end position="503"/>
    </location>
</feature>
<keyword evidence="3" id="KW-0217">Developmental protein</keyword>
<keyword evidence="8" id="KW-0221">Differentiation</keyword>
<feature type="compositionally biased region" description="Low complexity" evidence="18">
    <location>
        <begin position="1294"/>
        <end position="1309"/>
    </location>
</feature>
<dbReference type="GO" id="GO:0043194">
    <property type="term" value="C:axon initial segment"/>
    <property type="evidence" value="ECO:0007669"/>
    <property type="project" value="TreeGrafter"/>
</dbReference>
<evidence type="ECO:0000256" key="5">
    <source>
        <dbReference type="ARBA" id="ARBA00022490"/>
    </source>
</evidence>
<feature type="compositionally biased region" description="Low complexity" evidence="18">
    <location>
        <begin position="1468"/>
        <end position="1489"/>
    </location>
</feature>
<feature type="compositionally biased region" description="Polar residues" evidence="18">
    <location>
        <begin position="847"/>
        <end position="879"/>
    </location>
</feature>
<dbReference type="SUPFAM" id="SSF52540">
    <property type="entry name" value="P-loop containing nucleoside triphosphate hydrolases"/>
    <property type="match status" value="1"/>
</dbReference>
<feature type="region of interest" description="Disordered" evidence="18">
    <location>
        <begin position="1"/>
        <end position="25"/>
    </location>
</feature>
<dbReference type="PANTHER" id="PTHR12784">
    <property type="entry name" value="STEERIN"/>
    <property type="match status" value="1"/>
</dbReference>
<accession>A0A1S3P1W4</accession>
<evidence type="ECO:0000256" key="1">
    <source>
        <dbReference type="ARBA" id="ARBA00004245"/>
    </source>
</evidence>
<keyword evidence="5" id="KW-0963">Cytoplasm</keyword>
<feature type="compositionally biased region" description="Basic and acidic residues" evidence="18">
    <location>
        <begin position="637"/>
        <end position="650"/>
    </location>
</feature>
<keyword evidence="7" id="KW-0493">Microtubule</keyword>
<keyword evidence="10" id="KW-0007">Acetylation</keyword>
<evidence type="ECO:0000256" key="10">
    <source>
        <dbReference type="ARBA" id="ARBA00022990"/>
    </source>
</evidence>
<feature type="compositionally biased region" description="Polar residues" evidence="18">
    <location>
        <begin position="1044"/>
        <end position="1053"/>
    </location>
</feature>
<dbReference type="GeneID" id="106582711"/>
<evidence type="ECO:0000313" key="20">
    <source>
        <dbReference type="Proteomes" id="UP001652741"/>
    </source>
</evidence>
<evidence type="ECO:0000256" key="13">
    <source>
        <dbReference type="ARBA" id="ARBA00059345"/>
    </source>
</evidence>
<dbReference type="Gene3D" id="3.40.50.300">
    <property type="entry name" value="P-loop containing nucleotide triphosphate hydrolases"/>
    <property type="match status" value="1"/>
</dbReference>
<dbReference type="GO" id="GO:0001578">
    <property type="term" value="P:microtubule bundle formation"/>
    <property type="evidence" value="ECO:0007669"/>
    <property type="project" value="TreeGrafter"/>
</dbReference>
<evidence type="ECO:0000256" key="2">
    <source>
        <dbReference type="ARBA" id="ARBA00006255"/>
    </source>
</evidence>
<keyword evidence="6" id="KW-0597">Phosphoprotein</keyword>
<feature type="compositionally biased region" description="Basic and acidic residues" evidence="18">
    <location>
        <begin position="815"/>
        <end position="825"/>
    </location>
</feature>
<evidence type="ECO:0000256" key="15">
    <source>
        <dbReference type="ARBA" id="ARBA00067341"/>
    </source>
</evidence>
<feature type="compositionally biased region" description="Polar residues" evidence="18">
    <location>
        <begin position="1017"/>
        <end position="1032"/>
    </location>
</feature>
<feature type="compositionally biased region" description="Polar residues" evidence="18">
    <location>
        <begin position="105"/>
        <end position="114"/>
    </location>
</feature>
<evidence type="ECO:0000256" key="6">
    <source>
        <dbReference type="ARBA" id="ARBA00022553"/>
    </source>
</evidence>
<feature type="domain" description="AAA+ ATPase" evidence="19">
    <location>
        <begin position="1662"/>
        <end position="1801"/>
    </location>
</feature>
<keyword evidence="12" id="KW-0206">Cytoskeleton</keyword>
<feature type="compositionally biased region" description="Low complexity" evidence="18">
    <location>
        <begin position="675"/>
        <end position="697"/>
    </location>
</feature>
<evidence type="ECO:0000256" key="17">
    <source>
        <dbReference type="SAM" id="Coils"/>
    </source>
</evidence>
<feature type="region of interest" description="Disordered" evidence="18">
    <location>
        <begin position="1464"/>
        <end position="1489"/>
    </location>
</feature>
<feature type="coiled-coil region" evidence="17">
    <location>
        <begin position="1184"/>
        <end position="1211"/>
    </location>
</feature>
<feature type="compositionally biased region" description="Basic and acidic residues" evidence="18">
    <location>
        <begin position="616"/>
        <end position="626"/>
    </location>
</feature>
<dbReference type="OrthoDB" id="2161974at2759"/>
<feature type="compositionally biased region" description="Low complexity" evidence="18">
    <location>
        <begin position="463"/>
        <end position="480"/>
    </location>
</feature>
<comment type="function">
    <text evidence="13">May be involved in neuronal migration.</text>
</comment>
<dbReference type="GO" id="GO:0005874">
    <property type="term" value="C:microtubule"/>
    <property type="evidence" value="ECO:0007669"/>
    <property type="project" value="UniProtKB-KW"/>
</dbReference>
<protein>
    <recommendedName>
        <fullName evidence="15">Neuron navigator 1</fullName>
    </recommendedName>
    <alternativeName>
        <fullName evidence="16">Pore membrane and/or filament-interacting-like protein 3</fullName>
    </alternativeName>
</protein>
<evidence type="ECO:0000256" key="18">
    <source>
        <dbReference type="SAM" id="MobiDB-lite"/>
    </source>
</evidence>
<evidence type="ECO:0000259" key="19">
    <source>
        <dbReference type="SMART" id="SM00382"/>
    </source>
</evidence>
<dbReference type="RefSeq" id="XP_014021521.1">
    <property type="nucleotide sequence ID" value="XM_014166046.2"/>
</dbReference>
<feature type="region of interest" description="Disordered" evidence="18">
    <location>
        <begin position="910"/>
        <end position="943"/>
    </location>
</feature>
<evidence type="ECO:0000313" key="21">
    <source>
        <dbReference type="RefSeq" id="XP_014021521.1"/>
    </source>
</evidence>
<evidence type="ECO:0000256" key="4">
    <source>
        <dbReference type="ARBA" id="ARBA00022481"/>
    </source>
</evidence>
<dbReference type="InterPro" id="IPR003593">
    <property type="entry name" value="AAA+_ATPase"/>
</dbReference>
<dbReference type="KEGG" id="sasa:106582711"/>
<feature type="region of interest" description="Disordered" evidence="18">
    <location>
        <begin position="359"/>
        <end position="403"/>
    </location>
</feature>
<evidence type="ECO:0000256" key="3">
    <source>
        <dbReference type="ARBA" id="ARBA00022473"/>
    </source>
</evidence>
<dbReference type="InterPro" id="IPR057126">
    <property type="entry name" value="NAV1-like_ubiquitin-like"/>
</dbReference>
<dbReference type="Pfam" id="PF23092">
    <property type="entry name" value="Ubiquitin_6"/>
    <property type="match status" value="1"/>
</dbReference>
<proteinExistence type="inferred from homology"/>
<keyword evidence="9" id="KW-0524">Neurogenesis</keyword>
<evidence type="ECO:0000256" key="11">
    <source>
        <dbReference type="ARBA" id="ARBA00023054"/>
    </source>
</evidence>
<keyword evidence="20" id="KW-1185">Reference proteome</keyword>
<dbReference type="InterPro" id="IPR039041">
    <property type="entry name" value="Nav/unc-53"/>
</dbReference>
<gene>
    <name evidence="21" type="primary">LOC106582711</name>
</gene>
<evidence type="ECO:0000256" key="9">
    <source>
        <dbReference type="ARBA" id="ARBA00022902"/>
    </source>
</evidence>
<feature type="region of interest" description="Disordered" evidence="18">
    <location>
        <begin position="445"/>
        <end position="510"/>
    </location>
</feature>
<dbReference type="GO" id="GO:0001764">
    <property type="term" value="P:neuron migration"/>
    <property type="evidence" value="ECO:0007669"/>
    <property type="project" value="TreeGrafter"/>
</dbReference>
<feature type="region of interest" description="Disordered" evidence="18">
    <location>
        <begin position="1355"/>
        <end position="1411"/>
    </location>
</feature>
<dbReference type="FunFam" id="3.40.50.300:FF:000409">
    <property type="entry name" value="Neuron navigator 1"/>
    <property type="match status" value="1"/>
</dbReference>
<feature type="region of interest" description="Disordered" evidence="18">
    <location>
        <begin position="536"/>
        <end position="884"/>
    </location>
</feature>
<organism evidence="20 21">
    <name type="scientific">Salmo salar</name>
    <name type="common">Atlantic salmon</name>
    <dbReference type="NCBI Taxonomy" id="8030"/>
    <lineage>
        <taxon>Eukaryota</taxon>
        <taxon>Metazoa</taxon>
        <taxon>Chordata</taxon>
        <taxon>Craniata</taxon>
        <taxon>Vertebrata</taxon>
        <taxon>Euteleostomi</taxon>
        <taxon>Actinopterygii</taxon>
        <taxon>Neopterygii</taxon>
        <taxon>Teleostei</taxon>
        <taxon>Protacanthopterygii</taxon>
        <taxon>Salmoniformes</taxon>
        <taxon>Salmonidae</taxon>
        <taxon>Salmoninae</taxon>
        <taxon>Salmo</taxon>
    </lineage>
</organism>
<evidence type="ECO:0000256" key="16">
    <source>
        <dbReference type="ARBA" id="ARBA00080430"/>
    </source>
</evidence>
<dbReference type="Pfam" id="PF25408">
    <property type="entry name" value="AAA_lid_NAV1"/>
    <property type="match status" value="1"/>
</dbReference>
<feature type="region of interest" description="Disordered" evidence="18">
    <location>
        <begin position="1133"/>
        <end position="1156"/>
    </location>
</feature>
<evidence type="ECO:0000256" key="7">
    <source>
        <dbReference type="ARBA" id="ARBA00022701"/>
    </source>
</evidence>
<dbReference type="PANTHER" id="PTHR12784:SF3">
    <property type="entry name" value="NEURON NAVIGATOR 1"/>
    <property type="match status" value="1"/>
</dbReference>
<feature type="compositionally biased region" description="Low complexity" evidence="18">
    <location>
        <begin position="1382"/>
        <end position="1398"/>
    </location>
</feature>
<dbReference type="SMART" id="SM00382">
    <property type="entry name" value="AAA"/>
    <property type="match status" value="1"/>
</dbReference>
<feature type="compositionally biased region" description="Low complexity" evidence="18">
    <location>
        <begin position="359"/>
        <end position="372"/>
    </location>
</feature>
<reference evidence="21" key="1">
    <citation type="submission" date="2025-08" db="UniProtKB">
        <authorList>
            <consortium name="RefSeq"/>
        </authorList>
    </citation>
    <scope>IDENTIFICATION</scope>
</reference>
<dbReference type="Proteomes" id="UP001652741">
    <property type="component" value="Chromosome ssa22"/>
</dbReference>
<evidence type="ECO:0000256" key="12">
    <source>
        <dbReference type="ARBA" id="ARBA00023212"/>
    </source>
</evidence>
<comment type="similarity">
    <text evidence="2">Belongs to the Nav/unc-53 family.</text>
</comment>
<keyword evidence="11 17" id="KW-0175">Coiled coil</keyword>
<name>A0A1S3P1W4_SALSA</name>
<feature type="compositionally biased region" description="Polar residues" evidence="18">
    <location>
        <begin position="542"/>
        <end position="553"/>
    </location>
</feature>
<feature type="region of interest" description="Disordered" evidence="18">
    <location>
        <begin position="988"/>
        <end position="1085"/>
    </location>
</feature>
<comment type="subunit">
    <text evidence="14">Interacts with tubulin.</text>
</comment>
<sequence>MSGGVNIKNMSQAQPGSGLVSGIPLPRSMIPLSRLDPKHQGGSGLPNSTAQFQLRAKTHPSSSSTFSNELQRGAALKSHLLQQRGGICYPCPPSRAPYAPERGTGSRSAYSSPQVPKKQAPPPRSKDTLDLRSSSALSQKALRELHVRRNANRNWALGGVCHRSLDDNGDAQDALCKLSGGDVHSGQSRGRFSHTKAGNGNLITSVLTTTHTCQERREPGKLSSQGMGVSERDMSTNKPRESHLSQGGGDGSQTVSVPRRGIEPAQVNMATVAPFTFRLQAQDGDTSSLEDLSDCSSDSMEVCCDDLDPESQRKRTVQNVLDLRQNLEDTMSSLRGAQLSHGCLESSNVCYDSDETNARSMSSLSNRSSPLSWRHGQSSPRLQAGDAPSSTGSGVYHGGKAGSQYTAHTMPARVSSRLSHSSRIELIEGLDVDDADLKSGYLSDSDLLGKSMPEDDDDNLANGWDESSSISSGLSDGSVDNLSSEEFNASSSLNSLPTTPLGSRRNSSVMLRTDAEKRSLVESGLSWYSEDAKAAHKMDGSSYETGSLKTETPSKWRKSSRPMEGASEDAGVKGELRKPQSLGQPGNFKKGRNPPVGVTSPITHTSQSVLKVAAPKSDHKAVDKTKMSVKAAGLQRSRSDAGREHLPEHREHRKPPSGLVKPSAGASFGYKKSPTTGTATVMTAGGSTISSGSATVGKIPKSSGIPVKPMGVGGGGKGGRKNSFDATGSEEGGFLGPNARNSLQYRSLPRPAKSSTLSLIGRPGSARPASSSIDPGLLSLKPVSMACPGSKRKELGSGSTKGASRGGSTGPVNQTDREKEKERAKAKAVASDMDSLCGSLKMEDCQGDSTGEASTKLQGLRRASSSKYPELSSPTSQRMLSCKSLGRPPSIAHLDKVNSNSLDSCVTIQDLPPKVPPYSKLQDLAGSGSRSPAPRGLTPSPAPVLHLDSPSCYPSQTLSLGGSPLLYPKLSGLHRSMESLPLTMSVPTSGGYIRAESRDKDRDREEMRGTGTWVAGSRTSLNLPDSLQTDRNTLPKKGLGYVNRYSSGPSEGQSEGKERRHSHTAVSLTESESPPQLPSPTHMPHLSSGKAVLTNVVSPIPSGACVPRITRSNSIPTNDAAFDLYGSSPLGSSMSLADRPKSMMRSGSFRDREPADDCETASTFHGSVLSLASNTSSNYSSTEERIQGEQIRKLRRELENSQEKVANLTTQLSANLGQANLVAAFEQSLQLMTSRLQSLSVSQEQKVPDSELTDLKETIEILKTKNTEAQDIIHVALSNPDIPPKELQMKRQNSSESISSLNSITSHSSMGSLKEQEAKKKKKSWVFELRSSFNKAFSKKGSKLSASYADIEEIATPDSSAPSSPKIPIHHVDRDGEGDGNGDNPPSMMRSSVSASSSGLCEGGEEPPGDEKVVTTLRSALWEKERKLTDIRLEALSSAHQLEQLQEAMNNMQMTVENLKAENDQLKTGGPSTSTSQSSGLASLGTASPRQSVAMSLTKTFSMSLGEGSPSDVFQTDTVSLPTHRDDTRVRVVVRVANLRVFKDEVKQQDFFIGTVRVNGRMDWPMLDSAVGQAFKVYIAKVDPTSSLGLTTDSVYSYSMNHIRRVLGGELPESQPSRCVSKGPSGITVTLKGLKEKCVDSLVFETLIPKPMTQHYISLLLKHRRLIMSGPSGTGKTYLTSRLAEYLVDRSGRDLNDGIVVTFNMHRQSCKDLQLCLSNLANQIDRETSTAEIPLVVILDDIHDATSISELVNGALTCKYHKCPYIIGTTNQPVKMTPNHGLHLSFRMVTFSNNVEPANGFLVRYLHRKLMEAEDERSLANEDLLRVLDWVPKLWYHLHTFLEKHSTSDFLIGPCFFLSCPVTVEEFRSWFIDLWNLSIIPYLQEGAKDGIKVHGQKAVWEDPVEWVRGTLPWPSAQQDQAKLFHLPPPSMTSGGPGQPSEASARPLNKETPPSSMDTLDPLMAMLLKLQEAANCIESPDRETMDPSLPTF</sequence>
<evidence type="ECO:0000256" key="8">
    <source>
        <dbReference type="ARBA" id="ARBA00022782"/>
    </source>
</evidence>